<accession>A0A0A2TFQ5</accession>
<gene>
    <name evidence="2" type="ORF">N782_08400</name>
</gene>
<sequence length="139" mass="15028">MSEHLLNVGEGSTLGEVEIAPEVIEVIAGIAASEVAGVASMRGNFASGVAERLGKINHGKGIKVELSEEGIIIDIYVVMDFGISIPKTAQKIQDNTRQALRNMTALEIKEINVHIVGIQMEGKDESTEEEEVVQEQKEE</sequence>
<evidence type="ECO:0008006" key="4">
    <source>
        <dbReference type="Google" id="ProtNLM"/>
    </source>
</evidence>
<evidence type="ECO:0000313" key="3">
    <source>
        <dbReference type="Proteomes" id="UP000030147"/>
    </source>
</evidence>
<comment type="caution">
    <text evidence="2">The sequence shown here is derived from an EMBL/GenBank/DDBJ whole genome shotgun (WGS) entry which is preliminary data.</text>
</comment>
<proteinExistence type="inferred from homology"/>
<dbReference type="AlphaFoldDB" id="A0A0A2TFQ5"/>
<dbReference type="eggNOG" id="COG1302">
    <property type="taxonomic scope" value="Bacteria"/>
</dbReference>
<dbReference type="Pfam" id="PF03780">
    <property type="entry name" value="Asp23"/>
    <property type="match status" value="1"/>
</dbReference>
<dbReference type="RefSeq" id="WP_036818648.1">
    <property type="nucleotide sequence ID" value="NZ_AVBF01000020.1"/>
</dbReference>
<dbReference type="Proteomes" id="UP000030147">
    <property type="component" value="Unassembled WGS sequence"/>
</dbReference>
<dbReference type="PANTHER" id="PTHR34297">
    <property type="entry name" value="HYPOTHETICAL CYTOSOLIC PROTEIN-RELATED"/>
    <property type="match status" value="1"/>
</dbReference>
<dbReference type="PANTHER" id="PTHR34297:SF1">
    <property type="entry name" value="ASP23_GLS24 FAMILY ENVELOPE STRESS RESPONSE PROTEIN"/>
    <property type="match status" value="1"/>
</dbReference>
<comment type="similarity">
    <text evidence="1">Belongs to the asp23 family.</text>
</comment>
<dbReference type="InterPro" id="IPR005531">
    <property type="entry name" value="Asp23"/>
</dbReference>
<keyword evidence="3" id="KW-1185">Reference proteome</keyword>
<organism evidence="2 3">
    <name type="scientific">Pontibacillus yanchengensis Y32</name>
    <dbReference type="NCBI Taxonomy" id="1385514"/>
    <lineage>
        <taxon>Bacteria</taxon>
        <taxon>Bacillati</taxon>
        <taxon>Bacillota</taxon>
        <taxon>Bacilli</taxon>
        <taxon>Bacillales</taxon>
        <taxon>Bacillaceae</taxon>
        <taxon>Pontibacillus</taxon>
    </lineage>
</organism>
<dbReference type="STRING" id="1385514.N782_08400"/>
<name>A0A0A2TFQ5_9BACI</name>
<reference evidence="2 3" key="1">
    <citation type="journal article" date="2015" name="Stand. Genomic Sci.">
        <title>High quality draft genome sequence of the moderately halophilic bacterium Pontibacillus yanchengensis Y32(T) and comparison among Pontibacillus genomes.</title>
        <authorList>
            <person name="Huang J."/>
            <person name="Qiao Z.X."/>
            <person name="Tang J.W."/>
            <person name="Wang G."/>
        </authorList>
    </citation>
    <scope>NUCLEOTIDE SEQUENCE [LARGE SCALE GENOMIC DNA]</scope>
    <source>
        <strain evidence="2 3">Y32</strain>
    </source>
</reference>
<protein>
    <recommendedName>
        <fullName evidence="4">Alkaline-shock protein</fullName>
    </recommendedName>
</protein>
<dbReference type="EMBL" id="AVBF01000020">
    <property type="protein sequence ID" value="KGP72921.1"/>
    <property type="molecule type" value="Genomic_DNA"/>
</dbReference>
<dbReference type="OrthoDB" id="9793465at2"/>
<evidence type="ECO:0000256" key="1">
    <source>
        <dbReference type="ARBA" id="ARBA00005721"/>
    </source>
</evidence>
<evidence type="ECO:0000313" key="2">
    <source>
        <dbReference type="EMBL" id="KGP72921.1"/>
    </source>
</evidence>